<dbReference type="Proteomes" id="UP001324634">
    <property type="component" value="Chromosome"/>
</dbReference>
<dbReference type="KEGG" id="psti:SOO65_06075"/>
<evidence type="ECO:0008006" key="3">
    <source>
        <dbReference type="Google" id="ProtNLM"/>
    </source>
</evidence>
<evidence type="ECO:0000313" key="2">
    <source>
        <dbReference type="Proteomes" id="UP001324634"/>
    </source>
</evidence>
<gene>
    <name evidence="1" type="ORF">SOO65_06075</name>
</gene>
<name>A0AAX4HTS5_9BACT</name>
<organism evidence="1 2">
    <name type="scientific">Peredibacter starrii</name>
    <dbReference type="NCBI Taxonomy" id="28202"/>
    <lineage>
        <taxon>Bacteria</taxon>
        <taxon>Pseudomonadati</taxon>
        <taxon>Bdellovibrionota</taxon>
        <taxon>Bacteriovoracia</taxon>
        <taxon>Bacteriovoracales</taxon>
        <taxon>Bacteriovoracaceae</taxon>
        <taxon>Peredibacter</taxon>
    </lineage>
</organism>
<keyword evidence="2" id="KW-1185">Reference proteome</keyword>
<proteinExistence type="predicted"/>
<dbReference type="EMBL" id="CP139487">
    <property type="protein sequence ID" value="WPU66309.1"/>
    <property type="molecule type" value="Genomic_DNA"/>
</dbReference>
<dbReference type="RefSeq" id="WP_321398395.1">
    <property type="nucleotide sequence ID" value="NZ_CP139487.1"/>
</dbReference>
<reference evidence="1 2" key="1">
    <citation type="submission" date="2023-11" db="EMBL/GenBank/DDBJ databases">
        <title>Peredibacter starrii A3.12.</title>
        <authorList>
            <person name="Mitchell R.J."/>
        </authorList>
    </citation>
    <scope>NUCLEOTIDE SEQUENCE [LARGE SCALE GENOMIC DNA]</scope>
    <source>
        <strain evidence="1 2">A3.12</strain>
    </source>
</reference>
<evidence type="ECO:0000313" key="1">
    <source>
        <dbReference type="EMBL" id="WPU66309.1"/>
    </source>
</evidence>
<dbReference type="AlphaFoldDB" id="A0AAX4HTS5"/>
<accession>A0AAX4HTS5</accession>
<sequence length="72" mass="8488">MAQEQSPLTGIIEEDKVVIDFGEFEGKSVLEIADTRPEYYQFLLEQKDSGNFSIRRTKDKIFRLYIHQTFLN</sequence>
<protein>
    <recommendedName>
        <fullName evidence="3">KTSC domain-containing protein</fullName>
    </recommendedName>
</protein>